<dbReference type="AlphaFoldDB" id="A0A2Z7CK77"/>
<evidence type="ECO:0000313" key="3">
    <source>
        <dbReference type="Proteomes" id="UP000250235"/>
    </source>
</evidence>
<reference evidence="2 3" key="1">
    <citation type="journal article" date="2015" name="Proc. Natl. Acad. Sci. U.S.A.">
        <title>The resurrection genome of Boea hygrometrica: A blueprint for survival of dehydration.</title>
        <authorList>
            <person name="Xiao L."/>
            <person name="Yang G."/>
            <person name="Zhang L."/>
            <person name="Yang X."/>
            <person name="Zhao S."/>
            <person name="Ji Z."/>
            <person name="Zhou Q."/>
            <person name="Hu M."/>
            <person name="Wang Y."/>
            <person name="Chen M."/>
            <person name="Xu Y."/>
            <person name="Jin H."/>
            <person name="Xiao X."/>
            <person name="Hu G."/>
            <person name="Bao F."/>
            <person name="Hu Y."/>
            <person name="Wan P."/>
            <person name="Li L."/>
            <person name="Deng X."/>
            <person name="Kuang T."/>
            <person name="Xiang C."/>
            <person name="Zhu J.K."/>
            <person name="Oliver M.J."/>
            <person name="He Y."/>
        </authorList>
    </citation>
    <scope>NUCLEOTIDE SEQUENCE [LARGE SCALE GENOMIC DNA]</scope>
    <source>
        <strain evidence="3">cv. XS01</strain>
    </source>
</reference>
<evidence type="ECO:0000313" key="2">
    <source>
        <dbReference type="EMBL" id="KZV45196.1"/>
    </source>
</evidence>
<feature type="compositionally biased region" description="Basic and acidic residues" evidence="1">
    <location>
        <begin position="42"/>
        <end position="54"/>
    </location>
</feature>
<keyword evidence="3" id="KW-1185">Reference proteome</keyword>
<accession>A0A2Z7CK77</accession>
<dbReference type="EMBL" id="KQ996417">
    <property type="protein sequence ID" value="KZV45196.1"/>
    <property type="molecule type" value="Genomic_DNA"/>
</dbReference>
<protein>
    <submittedName>
        <fullName evidence="2">Uncharacterized protein</fullName>
    </submittedName>
</protein>
<proteinExistence type="predicted"/>
<feature type="region of interest" description="Disordered" evidence="1">
    <location>
        <begin position="41"/>
        <end position="77"/>
    </location>
</feature>
<organism evidence="2 3">
    <name type="scientific">Dorcoceras hygrometricum</name>
    <dbReference type="NCBI Taxonomy" id="472368"/>
    <lineage>
        <taxon>Eukaryota</taxon>
        <taxon>Viridiplantae</taxon>
        <taxon>Streptophyta</taxon>
        <taxon>Embryophyta</taxon>
        <taxon>Tracheophyta</taxon>
        <taxon>Spermatophyta</taxon>
        <taxon>Magnoliopsida</taxon>
        <taxon>eudicotyledons</taxon>
        <taxon>Gunneridae</taxon>
        <taxon>Pentapetalae</taxon>
        <taxon>asterids</taxon>
        <taxon>lamiids</taxon>
        <taxon>Lamiales</taxon>
        <taxon>Gesneriaceae</taxon>
        <taxon>Didymocarpoideae</taxon>
        <taxon>Trichosporeae</taxon>
        <taxon>Loxocarpinae</taxon>
        <taxon>Dorcoceras</taxon>
    </lineage>
</organism>
<gene>
    <name evidence="2" type="ORF">F511_11796</name>
</gene>
<sequence length="77" mass="8696">MVQDDRSETGYETYRIRFLKTKPTLLIFQLTRSCRFTNSCGEDGKSPANDHHETLQFGTVPGQIQPVESTLKHKGGP</sequence>
<evidence type="ECO:0000256" key="1">
    <source>
        <dbReference type="SAM" id="MobiDB-lite"/>
    </source>
</evidence>
<name>A0A2Z7CK77_9LAMI</name>
<dbReference type="Proteomes" id="UP000250235">
    <property type="component" value="Unassembled WGS sequence"/>
</dbReference>